<dbReference type="Pfam" id="PF07007">
    <property type="entry name" value="LprI"/>
    <property type="match status" value="1"/>
</dbReference>
<evidence type="ECO:0000256" key="1">
    <source>
        <dbReference type="SAM" id="SignalP"/>
    </source>
</evidence>
<comment type="caution">
    <text evidence="3">The sequence shown here is derived from an EMBL/GenBank/DDBJ whole genome shotgun (WGS) entry which is preliminary data.</text>
</comment>
<feature type="domain" description="Lysozyme inhibitor LprI-like N-terminal" evidence="2">
    <location>
        <begin position="34"/>
        <end position="125"/>
    </location>
</feature>
<accession>A0A506VE34</accession>
<feature type="signal peptide" evidence="1">
    <location>
        <begin position="1"/>
        <end position="21"/>
    </location>
</feature>
<feature type="chain" id="PRO_5021312248" evidence="1">
    <location>
        <begin position="22"/>
        <end position="131"/>
    </location>
</feature>
<gene>
    <name evidence="3" type="ORF">FKM52_04345</name>
</gene>
<keyword evidence="1" id="KW-0732">Signal</keyword>
<dbReference type="EMBL" id="VHQI01000002">
    <property type="protein sequence ID" value="TPW43772.1"/>
    <property type="molecule type" value="Genomic_DNA"/>
</dbReference>
<evidence type="ECO:0000313" key="4">
    <source>
        <dbReference type="Proteomes" id="UP000319523"/>
    </source>
</evidence>
<protein>
    <submittedName>
        <fullName evidence="3">DUF1311 domain-containing protein</fullName>
    </submittedName>
</protein>
<dbReference type="RefSeq" id="WP_141174963.1">
    <property type="nucleotide sequence ID" value="NZ_JBHUFX010000032.1"/>
</dbReference>
<evidence type="ECO:0000259" key="2">
    <source>
        <dbReference type="Pfam" id="PF07007"/>
    </source>
</evidence>
<sequence>MKKILTMLFSSLLLVSLSAFSANQCQTGGNNADVSCKIQAAKVAETELHQAYEQARERITVSLEVDKDLLAEHLLLLHDSQTAWLKYRDRQCKTEAFLADVQSVAYKEINKGCVEKLNKERIYQLNNMPYQ</sequence>
<dbReference type="AlphaFoldDB" id="A0A506VE34"/>
<dbReference type="OrthoDB" id="7340239at2"/>
<dbReference type="Proteomes" id="UP000319523">
    <property type="component" value="Unassembled WGS sequence"/>
</dbReference>
<organism evidence="3 4">
    <name type="scientific">Mixta tenebrionis</name>
    <dbReference type="NCBI Taxonomy" id="2562439"/>
    <lineage>
        <taxon>Bacteria</taxon>
        <taxon>Pseudomonadati</taxon>
        <taxon>Pseudomonadota</taxon>
        <taxon>Gammaproteobacteria</taxon>
        <taxon>Enterobacterales</taxon>
        <taxon>Erwiniaceae</taxon>
        <taxon>Mixta</taxon>
    </lineage>
</organism>
<dbReference type="InterPro" id="IPR009739">
    <property type="entry name" value="LprI-like_N"/>
</dbReference>
<proteinExistence type="predicted"/>
<dbReference type="Gene3D" id="1.20.1270.180">
    <property type="match status" value="1"/>
</dbReference>
<evidence type="ECO:0000313" key="3">
    <source>
        <dbReference type="EMBL" id="TPW43772.1"/>
    </source>
</evidence>
<keyword evidence="4" id="KW-1185">Reference proteome</keyword>
<reference evidence="3 4" key="1">
    <citation type="submission" date="2019-06" db="EMBL/GenBank/DDBJ databases">
        <authorList>
            <person name="Yang Y."/>
        </authorList>
    </citation>
    <scope>NUCLEOTIDE SEQUENCE [LARGE SCALE GENOMIC DNA]</scope>
    <source>
        <strain evidence="3 4">BIT-26</strain>
    </source>
</reference>
<name>A0A506VE34_9GAMM</name>